<dbReference type="GO" id="GO:0000049">
    <property type="term" value="F:tRNA binding"/>
    <property type="evidence" value="ECO:0007669"/>
    <property type="project" value="UniProtKB-KW"/>
</dbReference>
<evidence type="ECO:0000256" key="1">
    <source>
        <dbReference type="ARBA" id="ARBA00022555"/>
    </source>
</evidence>
<comment type="caution">
    <text evidence="12">The sequence shown here is derived from an EMBL/GenBank/DDBJ whole genome shotgun (WGS) entry which is preliminary data.</text>
</comment>
<dbReference type="Gene3D" id="2.40.30.10">
    <property type="entry name" value="Translation factors"/>
    <property type="match status" value="1"/>
</dbReference>
<dbReference type="NCBIfam" id="TIGR00420">
    <property type="entry name" value="trmU"/>
    <property type="match status" value="1"/>
</dbReference>
<evidence type="ECO:0000256" key="9">
    <source>
        <dbReference type="HAMAP-Rule" id="MF_00144"/>
    </source>
</evidence>
<accession>A0A921SV90</accession>
<dbReference type="Proteomes" id="UP000757103">
    <property type="component" value="Unassembled WGS sequence"/>
</dbReference>
<dbReference type="InterPro" id="IPR023382">
    <property type="entry name" value="MnmA-like_central_sf"/>
</dbReference>
<dbReference type="GO" id="GO:0005737">
    <property type="term" value="C:cytoplasm"/>
    <property type="evidence" value="ECO:0007669"/>
    <property type="project" value="UniProtKB-SubCell"/>
</dbReference>
<feature type="binding site" evidence="9">
    <location>
        <position position="39"/>
    </location>
    <ligand>
        <name>ATP</name>
        <dbReference type="ChEBI" id="CHEBI:30616"/>
    </ligand>
</feature>
<dbReference type="Pfam" id="PF03054">
    <property type="entry name" value="tRNA_Me_trans"/>
    <property type="match status" value="1"/>
</dbReference>
<dbReference type="AlphaFoldDB" id="A0A921SV90"/>
<dbReference type="GO" id="GO:0005524">
    <property type="term" value="F:ATP binding"/>
    <property type="evidence" value="ECO:0007669"/>
    <property type="project" value="UniProtKB-KW"/>
</dbReference>
<proteinExistence type="inferred from homology"/>
<reference evidence="12" key="2">
    <citation type="submission" date="2021-09" db="EMBL/GenBank/DDBJ databases">
        <authorList>
            <person name="Gilroy R."/>
        </authorList>
    </citation>
    <scope>NUCLEOTIDE SEQUENCE</scope>
    <source>
        <strain evidence="12">CHK121-7720</strain>
    </source>
</reference>
<evidence type="ECO:0000313" key="13">
    <source>
        <dbReference type="Proteomes" id="UP000757103"/>
    </source>
</evidence>
<reference evidence="12" key="1">
    <citation type="journal article" date="2021" name="PeerJ">
        <title>Extensive microbial diversity within the chicken gut microbiome revealed by metagenomics and culture.</title>
        <authorList>
            <person name="Gilroy R."/>
            <person name="Ravi A."/>
            <person name="Getino M."/>
            <person name="Pursley I."/>
            <person name="Horton D.L."/>
            <person name="Alikhan N.F."/>
            <person name="Baker D."/>
            <person name="Gharbi K."/>
            <person name="Hall N."/>
            <person name="Watson M."/>
            <person name="Adriaenssens E.M."/>
            <person name="Foster-Nyarko E."/>
            <person name="Jarju S."/>
            <person name="Secka A."/>
            <person name="Antonio M."/>
            <person name="Oren A."/>
            <person name="Chaudhuri R.R."/>
            <person name="La Ragione R."/>
            <person name="Hildebrand F."/>
            <person name="Pallen M.J."/>
        </authorList>
    </citation>
    <scope>NUCLEOTIDE SEQUENCE</scope>
    <source>
        <strain evidence="12">CHK121-7720</strain>
    </source>
</reference>
<evidence type="ECO:0000259" key="11">
    <source>
        <dbReference type="Pfam" id="PF20259"/>
    </source>
</evidence>
<dbReference type="Pfam" id="PF20258">
    <property type="entry name" value="tRNA_Me_trans_C"/>
    <property type="match status" value="1"/>
</dbReference>
<evidence type="ECO:0000256" key="5">
    <source>
        <dbReference type="ARBA" id="ARBA00022840"/>
    </source>
</evidence>
<dbReference type="HAMAP" id="MF_00144">
    <property type="entry name" value="tRNA_thiouridyl_MnmA"/>
    <property type="match status" value="1"/>
</dbReference>
<feature type="active site" description="Cysteine persulfide intermediate" evidence="9">
    <location>
        <position position="203"/>
    </location>
</feature>
<keyword evidence="4 9" id="KW-0547">Nucleotide-binding</keyword>
<feature type="domain" description="tRNA-specific 2-thiouridylase MnmA-like C-terminal" evidence="10">
    <location>
        <begin position="301"/>
        <end position="361"/>
    </location>
</feature>
<sequence>MKQKESNKRVLVGMSGGIDSSATCMILQEQGYEVVGLTMRMWDLPRHFPREGQTIPQFAIEARELAEKIGIEHHILDVREEFRNTIIKAFIDEYLKGNTPNPCVMCNRQFKWHYLLQEADRLSCSWVATGHYARILDRNGYRVLARGADKKKDQSYFLWRLGQEELSRTIFPLGGITKEEIKKYVEGKGFHEKVEKKESMEVCFIPGDYRDFLREQLPDLDRQVGGGFFVDSTGRKLGQHKGFPFYTIGQRKGLEIALGKPMFVTRINPIKNTIRLGDREELLTRRMVITDVREAHEGILAEAGPVEVQIRYRSAAIPATLQPGDTPGEWLVDFEQEASAVTPGQSAVIYRDNAVIGGGIIADQRLLKKYKV</sequence>
<organism evidence="12 13">
    <name type="scientific">Barnesiella viscericola</name>
    <dbReference type="NCBI Taxonomy" id="397865"/>
    <lineage>
        <taxon>Bacteria</taxon>
        <taxon>Pseudomonadati</taxon>
        <taxon>Bacteroidota</taxon>
        <taxon>Bacteroidia</taxon>
        <taxon>Bacteroidales</taxon>
        <taxon>Barnesiellaceae</taxon>
        <taxon>Barnesiella</taxon>
    </lineage>
</organism>
<keyword evidence="6 9" id="KW-0694">RNA-binding</keyword>
<evidence type="ECO:0000256" key="4">
    <source>
        <dbReference type="ARBA" id="ARBA00022741"/>
    </source>
</evidence>
<evidence type="ECO:0000256" key="3">
    <source>
        <dbReference type="ARBA" id="ARBA00022694"/>
    </source>
</evidence>
<protein>
    <recommendedName>
        <fullName evidence="9">tRNA-specific 2-thiouridylase MnmA</fullName>
        <ecNumber evidence="9">2.8.1.13</ecNumber>
    </recommendedName>
</protein>
<feature type="binding site" evidence="9">
    <location>
        <position position="130"/>
    </location>
    <ligand>
        <name>ATP</name>
        <dbReference type="ChEBI" id="CHEBI:30616"/>
    </ligand>
</feature>
<feature type="site" description="Interaction with tRNA" evidence="9">
    <location>
        <position position="345"/>
    </location>
</feature>
<comment type="subcellular location">
    <subcellularLocation>
        <location evidence="9">Cytoplasm</location>
    </subcellularLocation>
</comment>
<dbReference type="InterPro" id="IPR046884">
    <property type="entry name" value="MnmA-like_central"/>
</dbReference>
<feature type="active site" description="Nucleophile" evidence="9">
    <location>
        <position position="106"/>
    </location>
</feature>
<dbReference type="InterPro" id="IPR014729">
    <property type="entry name" value="Rossmann-like_a/b/a_fold"/>
</dbReference>
<dbReference type="CDD" id="cd01998">
    <property type="entry name" value="MnmA_TRMU-like"/>
    <property type="match status" value="1"/>
</dbReference>
<dbReference type="InterPro" id="IPR046885">
    <property type="entry name" value="MnmA-like_C"/>
</dbReference>
<keyword evidence="9" id="KW-0963">Cytoplasm</keyword>
<comment type="similarity">
    <text evidence="9">Belongs to the MnmA/TRMU family.</text>
</comment>
<evidence type="ECO:0000313" key="12">
    <source>
        <dbReference type="EMBL" id="HJG89154.1"/>
    </source>
</evidence>
<dbReference type="Gene3D" id="2.30.30.280">
    <property type="entry name" value="Adenine nucleotide alpha hydrolases-like domains"/>
    <property type="match status" value="1"/>
</dbReference>
<dbReference type="PANTHER" id="PTHR11933:SF5">
    <property type="entry name" value="MITOCHONDRIAL TRNA-SPECIFIC 2-THIOURIDYLASE 1"/>
    <property type="match status" value="1"/>
</dbReference>
<keyword evidence="7 9" id="KW-1015">Disulfide bond</keyword>
<keyword evidence="2 9" id="KW-0808">Transferase</keyword>
<evidence type="ECO:0000256" key="7">
    <source>
        <dbReference type="ARBA" id="ARBA00023157"/>
    </source>
</evidence>
<dbReference type="EMBL" id="DYUD01000022">
    <property type="protein sequence ID" value="HJG89154.1"/>
    <property type="molecule type" value="Genomic_DNA"/>
</dbReference>
<gene>
    <name evidence="9 12" type="primary">mnmA</name>
    <name evidence="12" type="ORF">K8U91_06760</name>
</gene>
<comment type="catalytic activity">
    <reaction evidence="8 9">
        <text>S-sulfanyl-L-cysteinyl-[protein] + uridine(34) in tRNA + AH2 + ATP = 2-thiouridine(34) in tRNA + L-cysteinyl-[protein] + A + AMP + diphosphate + H(+)</text>
        <dbReference type="Rhea" id="RHEA:47032"/>
        <dbReference type="Rhea" id="RHEA-COMP:10131"/>
        <dbReference type="Rhea" id="RHEA-COMP:11726"/>
        <dbReference type="Rhea" id="RHEA-COMP:11727"/>
        <dbReference type="Rhea" id="RHEA-COMP:11728"/>
        <dbReference type="ChEBI" id="CHEBI:13193"/>
        <dbReference type="ChEBI" id="CHEBI:15378"/>
        <dbReference type="ChEBI" id="CHEBI:17499"/>
        <dbReference type="ChEBI" id="CHEBI:29950"/>
        <dbReference type="ChEBI" id="CHEBI:30616"/>
        <dbReference type="ChEBI" id="CHEBI:33019"/>
        <dbReference type="ChEBI" id="CHEBI:61963"/>
        <dbReference type="ChEBI" id="CHEBI:65315"/>
        <dbReference type="ChEBI" id="CHEBI:87170"/>
        <dbReference type="ChEBI" id="CHEBI:456215"/>
        <dbReference type="EC" id="2.8.1.13"/>
    </reaction>
</comment>
<evidence type="ECO:0000256" key="6">
    <source>
        <dbReference type="ARBA" id="ARBA00022884"/>
    </source>
</evidence>
<feature type="site" description="Interaction with tRNA" evidence="9">
    <location>
        <position position="131"/>
    </location>
</feature>
<dbReference type="PANTHER" id="PTHR11933">
    <property type="entry name" value="TRNA 5-METHYLAMINOMETHYL-2-THIOURIDYLATE -METHYLTRANSFERASE"/>
    <property type="match status" value="1"/>
</dbReference>
<keyword evidence="3 9" id="KW-0819">tRNA processing</keyword>
<dbReference type="NCBIfam" id="NF001138">
    <property type="entry name" value="PRK00143.1"/>
    <property type="match status" value="1"/>
</dbReference>
<feature type="region of interest" description="Interaction with tRNA" evidence="9">
    <location>
        <begin position="311"/>
        <end position="312"/>
    </location>
</feature>
<evidence type="ECO:0000256" key="8">
    <source>
        <dbReference type="ARBA" id="ARBA00051542"/>
    </source>
</evidence>
<evidence type="ECO:0000259" key="10">
    <source>
        <dbReference type="Pfam" id="PF20258"/>
    </source>
</evidence>
<dbReference type="RefSeq" id="WP_273306197.1">
    <property type="nucleotide sequence ID" value="NZ_DYUD01000022.1"/>
</dbReference>
<feature type="disulfide bond" description="Alternate" evidence="9">
    <location>
        <begin position="106"/>
        <end position="203"/>
    </location>
</feature>
<keyword evidence="5 9" id="KW-0067">ATP-binding</keyword>
<dbReference type="InterPro" id="IPR004506">
    <property type="entry name" value="MnmA-like"/>
</dbReference>
<dbReference type="SUPFAM" id="SSF52402">
    <property type="entry name" value="Adenine nucleotide alpha hydrolases-like"/>
    <property type="match status" value="1"/>
</dbReference>
<comment type="function">
    <text evidence="9">Catalyzes the 2-thiolation of uridine at the wobble position (U34) of tRNA, leading to the formation of s(2)U34.</text>
</comment>
<dbReference type="EC" id="2.8.1.13" evidence="9"/>
<feature type="domain" description="tRNA-specific 2-thiouridylase MnmA-like central" evidence="11">
    <location>
        <begin position="211"/>
        <end position="277"/>
    </location>
</feature>
<keyword evidence="1 9" id="KW-0820">tRNA-binding</keyword>
<comment type="caution">
    <text evidence="9">Lacks conserved residue(s) required for the propagation of feature annotation.</text>
</comment>
<name>A0A921SV90_9BACT</name>
<feature type="binding site" evidence="9">
    <location>
        <begin position="13"/>
        <end position="20"/>
    </location>
    <ligand>
        <name>ATP</name>
        <dbReference type="ChEBI" id="CHEBI:30616"/>
    </ligand>
</feature>
<dbReference type="GO" id="GO:0002143">
    <property type="term" value="P:tRNA wobble position uridine thiolation"/>
    <property type="evidence" value="ECO:0007669"/>
    <property type="project" value="TreeGrafter"/>
</dbReference>
<feature type="region of interest" description="Interaction with tRNA" evidence="9">
    <location>
        <begin position="152"/>
        <end position="154"/>
    </location>
</feature>
<evidence type="ECO:0000256" key="2">
    <source>
        <dbReference type="ARBA" id="ARBA00022679"/>
    </source>
</evidence>
<dbReference type="Gene3D" id="3.40.50.620">
    <property type="entry name" value="HUPs"/>
    <property type="match status" value="1"/>
</dbReference>
<dbReference type="Pfam" id="PF20259">
    <property type="entry name" value="tRNA_Me_trans_M"/>
    <property type="match status" value="1"/>
</dbReference>
<dbReference type="GO" id="GO:0103016">
    <property type="term" value="F:tRNA-uridine 2-sulfurtransferase activity"/>
    <property type="evidence" value="ECO:0007669"/>
    <property type="project" value="UniProtKB-EC"/>
</dbReference>